<dbReference type="EMBL" id="CAXAMN010015557">
    <property type="protein sequence ID" value="CAK9046041.1"/>
    <property type="molecule type" value="Genomic_DNA"/>
</dbReference>
<evidence type="ECO:0000313" key="2">
    <source>
        <dbReference type="EMBL" id="CAK9043312.1"/>
    </source>
</evidence>
<sequence length="145" mass="16253">MASSSWKSLVLTLALDAGMCSPYQWQTWWLDIQARARNLGYSPAVIRDCVRGRACAGVRSHCGPDAKKDVAIHNESYRLLLLFSASVALLVGLATANLPRLEEDKQNRVEGAWFMFNFQCLERNTEEALILLQKHGLLCGDRMVL</sequence>
<feature type="chain" id="PRO_5045029315" evidence="1">
    <location>
        <begin position="23"/>
        <end position="145"/>
    </location>
</feature>
<name>A0ABP0M4T3_9DINO</name>
<comment type="caution">
    <text evidence="3">The sequence shown here is derived from an EMBL/GenBank/DDBJ whole genome shotgun (WGS) entry which is preliminary data.</text>
</comment>
<gene>
    <name evidence="2" type="ORF">CCMP2556_LOCUS22936</name>
    <name evidence="3" type="ORF">CCMP2556_LOCUS23962</name>
</gene>
<keyword evidence="4" id="KW-1185">Reference proteome</keyword>
<feature type="signal peptide" evidence="1">
    <location>
        <begin position="1"/>
        <end position="22"/>
    </location>
</feature>
<accession>A0ABP0M4T3</accession>
<organism evidence="3 4">
    <name type="scientific">Durusdinium trenchii</name>
    <dbReference type="NCBI Taxonomy" id="1381693"/>
    <lineage>
        <taxon>Eukaryota</taxon>
        <taxon>Sar</taxon>
        <taxon>Alveolata</taxon>
        <taxon>Dinophyceae</taxon>
        <taxon>Suessiales</taxon>
        <taxon>Symbiodiniaceae</taxon>
        <taxon>Durusdinium</taxon>
    </lineage>
</organism>
<evidence type="ECO:0000313" key="3">
    <source>
        <dbReference type="EMBL" id="CAK9046041.1"/>
    </source>
</evidence>
<proteinExistence type="predicted"/>
<evidence type="ECO:0000256" key="1">
    <source>
        <dbReference type="SAM" id="SignalP"/>
    </source>
</evidence>
<dbReference type="Proteomes" id="UP001642484">
    <property type="component" value="Unassembled WGS sequence"/>
</dbReference>
<dbReference type="EMBL" id="CAXAMN010014446">
    <property type="protein sequence ID" value="CAK9043312.1"/>
    <property type="molecule type" value="Genomic_DNA"/>
</dbReference>
<keyword evidence="1" id="KW-0732">Signal</keyword>
<reference evidence="3 4" key="1">
    <citation type="submission" date="2024-02" db="EMBL/GenBank/DDBJ databases">
        <authorList>
            <person name="Chen Y."/>
            <person name="Shah S."/>
            <person name="Dougan E. K."/>
            <person name="Thang M."/>
            <person name="Chan C."/>
        </authorList>
    </citation>
    <scope>NUCLEOTIDE SEQUENCE [LARGE SCALE GENOMIC DNA]</scope>
</reference>
<evidence type="ECO:0000313" key="4">
    <source>
        <dbReference type="Proteomes" id="UP001642484"/>
    </source>
</evidence>
<protein>
    <submittedName>
        <fullName evidence="3">Uncharacterized protein</fullName>
    </submittedName>
</protein>